<reference evidence="3" key="2">
    <citation type="journal article" date="2015" name="Fish Shellfish Immunol.">
        <title>Early steps in the European eel (Anguilla anguilla)-Vibrio vulnificus interaction in the gills: Role of the RtxA13 toxin.</title>
        <authorList>
            <person name="Callol A."/>
            <person name="Pajuelo D."/>
            <person name="Ebbesson L."/>
            <person name="Teles M."/>
            <person name="MacKenzie S."/>
            <person name="Amaro C."/>
        </authorList>
    </citation>
    <scope>NUCLEOTIDE SEQUENCE</scope>
</reference>
<organism evidence="3">
    <name type="scientific">Anguilla anguilla</name>
    <name type="common">European freshwater eel</name>
    <name type="synonym">Muraena anguilla</name>
    <dbReference type="NCBI Taxonomy" id="7936"/>
    <lineage>
        <taxon>Eukaryota</taxon>
        <taxon>Metazoa</taxon>
        <taxon>Chordata</taxon>
        <taxon>Craniata</taxon>
        <taxon>Vertebrata</taxon>
        <taxon>Euteleostomi</taxon>
        <taxon>Actinopterygii</taxon>
        <taxon>Neopterygii</taxon>
        <taxon>Teleostei</taxon>
        <taxon>Anguilliformes</taxon>
        <taxon>Anguillidae</taxon>
        <taxon>Anguilla</taxon>
    </lineage>
</organism>
<keyword evidence="2" id="KW-0732">Signal</keyword>
<evidence type="ECO:0000256" key="1">
    <source>
        <dbReference type="SAM" id="MobiDB-lite"/>
    </source>
</evidence>
<dbReference type="AlphaFoldDB" id="A0A0E9UWM2"/>
<evidence type="ECO:0000256" key="2">
    <source>
        <dbReference type="SAM" id="SignalP"/>
    </source>
</evidence>
<evidence type="ECO:0000313" key="3">
    <source>
        <dbReference type="EMBL" id="JAH70161.1"/>
    </source>
</evidence>
<dbReference type="InterPro" id="IPR036186">
    <property type="entry name" value="Serpin_sf"/>
</dbReference>
<feature type="compositionally biased region" description="Basic residues" evidence="1">
    <location>
        <begin position="36"/>
        <end position="48"/>
    </location>
</feature>
<dbReference type="EMBL" id="GBXM01038416">
    <property type="protein sequence ID" value="JAH70161.1"/>
    <property type="molecule type" value="Transcribed_RNA"/>
</dbReference>
<name>A0A0E9UWM2_ANGAN</name>
<reference evidence="3" key="1">
    <citation type="submission" date="2014-11" db="EMBL/GenBank/DDBJ databases">
        <authorList>
            <person name="Amaro Gonzalez C."/>
        </authorList>
    </citation>
    <scope>NUCLEOTIDE SEQUENCE</scope>
</reference>
<protein>
    <submittedName>
        <fullName evidence="3">Uncharacterized protein</fullName>
    </submittedName>
</protein>
<proteinExistence type="predicted"/>
<feature type="region of interest" description="Disordered" evidence="1">
    <location>
        <begin position="26"/>
        <end position="54"/>
    </location>
</feature>
<sequence>MKMRALLHLCVALAVLLSIVQCDRHGHGHGHDHSHGRGHSHSHGKGHEHHTNGSLKIYQENLDFAFHLYKHISAQPNSQSKNVFSPH</sequence>
<feature type="signal peptide" evidence="2">
    <location>
        <begin position="1"/>
        <end position="22"/>
    </location>
</feature>
<feature type="chain" id="PRO_5002433417" evidence="2">
    <location>
        <begin position="23"/>
        <end position="87"/>
    </location>
</feature>
<feature type="compositionally biased region" description="Basic and acidic residues" evidence="1">
    <location>
        <begin position="26"/>
        <end position="35"/>
    </location>
</feature>
<accession>A0A0E9UWM2</accession>
<dbReference type="SUPFAM" id="SSF56574">
    <property type="entry name" value="Serpins"/>
    <property type="match status" value="1"/>
</dbReference>